<feature type="non-terminal residue" evidence="1">
    <location>
        <position position="76"/>
    </location>
</feature>
<reference evidence="1" key="2">
    <citation type="journal article" date="2022" name="New Phytol.">
        <title>Evolutionary transition to the ectomycorrhizal habit in the genomes of a hyperdiverse lineage of mushroom-forming fungi.</title>
        <authorList>
            <person name="Looney B."/>
            <person name="Miyauchi S."/>
            <person name="Morin E."/>
            <person name="Drula E."/>
            <person name="Courty P.E."/>
            <person name="Kohler A."/>
            <person name="Kuo A."/>
            <person name="LaButti K."/>
            <person name="Pangilinan J."/>
            <person name="Lipzen A."/>
            <person name="Riley R."/>
            <person name="Andreopoulos W."/>
            <person name="He G."/>
            <person name="Johnson J."/>
            <person name="Nolan M."/>
            <person name="Tritt A."/>
            <person name="Barry K.W."/>
            <person name="Grigoriev I.V."/>
            <person name="Nagy L.G."/>
            <person name="Hibbett D."/>
            <person name="Henrissat B."/>
            <person name="Matheny P.B."/>
            <person name="Labbe J."/>
            <person name="Martin F.M."/>
        </authorList>
    </citation>
    <scope>NUCLEOTIDE SEQUENCE</scope>
    <source>
        <strain evidence="1">HHB10654</strain>
    </source>
</reference>
<dbReference type="Proteomes" id="UP000814140">
    <property type="component" value="Unassembled WGS sequence"/>
</dbReference>
<name>A0ACB8SNW9_9AGAM</name>
<evidence type="ECO:0000313" key="1">
    <source>
        <dbReference type="EMBL" id="KAI0057645.1"/>
    </source>
</evidence>
<organism evidence="1 2">
    <name type="scientific">Artomyces pyxidatus</name>
    <dbReference type="NCBI Taxonomy" id="48021"/>
    <lineage>
        <taxon>Eukaryota</taxon>
        <taxon>Fungi</taxon>
        <taxon>Dikarya</taxon>
        <taxon>Basidiomycota</taxon>
        <taxon>Agaricomycotina</taxon>
        <taxon>Agaricomycetes</taxon>
        <taxon>Russulales</taxon>
        <taxon>Auriscalpiaceae</taxon>
        <taxon>Artomyces</taxon>
    </lineage>
</organism>
<reference evidence="1" key="1">
    <citation type="submission" date="2021-03" db="EMBL/GenBank/DDBJ databases">
        <authorList>
            <consortium name="DOE Joint Genome Institute"/>
            <person name="Ahrendt S."/>
            <person name="Looney B.P."/>
            <person name="Miyauchi S."/>
            <person name="Morin E."/>
            <person name="Drula E."/>
            <person name="Courty P.E."/>
            <person name="Chicoki N."/>
            <person name="Fauchery L."/>
            <person name="Kohler A."/>
            <person name="Kuo A."/>
            <person name="Labutti K."/>
            <person name="Pangilinan J."/>
            <person name="Lipzen A."/>
            <person name="Riley R."/>
            <person name="Andreopoulos W."/>
            <person name="He G."/>
            <person name="Johnson J."/>
            <person name="Barry K.W."/>
            <person name="Grigoriev I.V."/>
            <person name="Nagy L."/>
            <person name="Hibbett D."/>
            <person name="Henrissat B."/>
            <person name="Matheny P.B."/>
            <person name="Labbe J."/>
            <person name="Martin F."/>
        </authorList>
    </citation>
    <scope>NUCLEOTIDE SEQUENCE</scope>
    <source>
        <strain evidence="1">HHB10654</strain>
    </source>
</reference>
<comment type="caution">
    <text evidence="1">The sequence shown here is derived from an EMBL/GenBank/DDBJ whole genome shotgun (WGS) entry which is preliminary data.</text>
</comment>
<feature type="non-terminal residue" evidence="1">
    <location>
        <position position="1"/>
    </location>
</feature>
<evidence type="ECO:0000313" key="2">
    <source>
        <dbReference type="Proteomes" id="UP000814140"/>
    </source>
</evidence>
<gene>
    <name evidence="1" type="ORF">BV25DRAFT_1762040</name>
</gene>
<dbReference type="EMBL" id="MU277244">
    <property type="protein sequence ID" value="KAI0057645.1"/>
    <property type="molecule type" value="Genomic_DNA"/>
</dbReference>
<sequence>PGVKQFADTAMNNLAMAHDAIIESRVIQTHNANKARRSEHDFDEGDLVYVSTENLSLPKGRANKLLPKFIGPFAVI</sequence>
<accession>A0ACB8SNW9</accession>
<keyword evidence="2" id="KW-1185">Reference proteome</keyword>
<proteinExistence type="predicted"/>
<protein>
    <submittedName>
        <fullName evidence="1">Uncharacterized protein</fullName>
    </submittedName>
</protein>